<comment type="caution">
    <text evidence="1">The sequence shown here is derived from an EMBL/GenBank/DDBJ whole genome shotgun (WGS) entry which is preliminary data.</text>
</comment>
<dbReference type="RefSeq" id="WP_056859536.1">
    <property type="nucleotide sequence ID" value="NZ_LKEF01000048.1"/>
</dbReference>
<dbReference type="EMBL" id="LKEF01000048">
    <property type="protein sequence ID" value="KTB59094.1"/>
    <property type="molecule type" value="Genomic_DNA"/>
</dbReference>
<gene>
    <name evidence="1" type="ORF">AO063_03480</name>
</gene>
<accession>A0A0W0HE19</accession>
<proteinExistence type="predicted"/>
<organism evidence="1 2">
    <name type="scientific">Pseudomonas fluorescens ICMP 11288</name>
    <dbReference type="NCBI Taxonomy" id="1198309"/>
    <lineage>
        <taxon>Bacteria</taxon>
        <taxon>Pseudomonadati</taxon>
        <taxon>Pseudomonadota</taxon>
        <taxon>Gammaproteobacteria</taxon>
        <taxon>Pseudomonadales</taxon>
        <taxon>Pseudomonadaceae</taxon>
        <taxon>Pseudomonas</taxon>
    </lineage>
</organism>
<sequence>MGYLVVAHAMNVMPELEPLSTLPMSIGWSLHQDESATSFYLDTFKAGEERKWPFTSMPPTKDVPLELPQELAALSRIYKVLKDAQLADYFKRAFLNVNLALSKSLQLPVCSFCTDDDGLDFVCVSSNGELQKLRCVCGDLDITYELGTVIIQPLLIDGVEGTDASSLHDPENGIHVLSRNIGPSSLLHAVASAETTRFLQAESPPLGLGSFEGMEVAPITIAGSKIASLAPKVVAQKAWWKRW</sequence>
<protein>
    <submittedName>
        <fullName evidence="1">Uncharacterized protein</fullName>
    </submittedName>
</protein>
<dbReference type="AlphaFoldDB" id="A0A0W0HE19"/>
<dbReference type="Proteomes" id="UP000054197">
    <property type="component" value="Unassembled WGS sequence"/>
</dbReference>
<reference evidence="1 2" key="1">
    <citation type="submission" date="2015-09" db="EMBL/GenBank/DDBJ databases">
        <title>Genome sequence of ICMP 11288.</title>
        <authorList>
            <person name="Visnovsky S."/>
            <person name="Lu A."/>
            <person name="Panda P."/>
            <person name="Pitman A."/>
        </authorList>
    </citation>
    <scope>NUCLEOTIDE SEQUENCE [LARGE SCALE GENOMIC DNA]</scope>
    <source>
        <strain evidence="1 2">ICMP 11288</strain>
    </source>
</reference>
<name>A0A0W0HE19_PSEFL</name>
<evidence type="ECO:0000313" key="1">
    <source>
        <dbReference type="EMBL" id="KTB59094.1"/>
    </source>
</evidence>
<evidence type="ECO:0000313" key="2">
    <source>
        <dbReference type="Proteomes" id="UP000054197"/>
    </source>
</evidence>